<accession>A0A0S2DHH7</accession>
<dbReference type="PATRIC" id="fig|69.6.peg.2488"/>
<name>A0A0S2DHH7_LYSEN</name>
<gene>
    <name evidence="1" type="ORF">GLE_2526</name>
</gene>
<proteinExistence type="predicted"/>
<dbReference type="EMBL" id="CP013140">
    <property type="protein sequence ID" value="ALN57875.1"/>
    <property type="molecule type" value="Genomic_DNA"/>
</dbReference>
<evidence type="ECO:0000313" key="1">
    <source>
        <dbReference type="EMBL" id="ALN57875.1"/>
    </source>
</evidence>
<dbReference type="AlphaFoldDB" id="A0A0S2DHH7"/>
<protein>
    <submittedName>
        <fullName evidence="1">Uncharacterized protein</fullName>
    </submittedName>
</protein>
<reference evidence="1 2" key="1">
    <citation type="submission" date="2015-11" db="EMBL/GenBank/DDBJ databases">
        <title>Genome sequences of Lysobacter enzymogenes strain C3 and Lysobacter antibioticus ATCC 29479.</title>
        <authorList>
            <person name="Kobayashi D.Y."/>
        </authorList>
    </citation>
    <scope>NUCLEOTIDE SEQUENCE [LARGE SCALE GENOMIC DNA]</scope>
    <source>
        <strain evidence="1 2">C3</strain>
    </source>
</reference>
<evidence type="ECO:0000313" key="2">
    <source>
        <dbReference type="Proteomes" id="UP000061569"/>
    </source>
</evidence>
<organism evidence="1 2">
    <name type="scientific">Lysobacter enzymogenes</name>
    <dbReference type="NCBI Taxonomy" id="69"/>
    <lineage>
        <taxon>Bacteria</taxon>
        <taxon>Pseudomonadati</taxon>
        <taxon>Pseudomonadota</taxon>
        <taxon>Gammaproteobacteria</taxon>
        <taxon>Lysobacterales</taxon>
        <taxon>Lysobacteraceae</taxon>
        <taxon>Lysobacter</taxon>
    </lineage>
</organism>
<sequence length="356" mass="39568">MSAVEAAAAVAVPERVRLPLAAPSIDSYPQHAYYLSVMELQPGAIDWICSNYLQLSAFPAPETDELFFFDFFVPEIEKHINPWLSLQKIDRRYFAALTGDPVAALRDALACGHYLKLPLDEFHVPGTDSHQRAHYPHPSLLHGYDEQARAFEFSGYLQGRYAQARIGYDALRRAVDGLAECGLPEYPDLFLVKPQCNWPYPLDPVAVGEGIADYLGARNSMARYRTMMSPVDMRFGVDVYEALRSYALAVAAGAARSNPLPAHLLYEHKRLMARRVRRLLELGTIGLAGAAGADDWTARADAVAELGLRLRAEYLKLHRRPQRSAPPDALERLIDRLRASETALLGDLLAALKTPA</sequence>
<dbReference type="Proteomes" id="UP000061569">
    <property type="component" value="Chromosome"/>
</dbReference>
<dbReference type="KEGG" id="lez:GLE_2526"/>
<dbReference type="STRING" id="69.GLE_2526"/>